<evidence type="ECO:0000256" key="1">
    <source>
        <dbReference type="ARBA" id="ARBA00004985"/>
    </source>
</evidence>
<dbReference type="NCBIfam" id="NF001221">
    <property type="entry name" value="PRK00197.1"/>
    <property type="match status" value="1"/>
</dbReference>
<dbReference type="HAMAP" id="MF_00412">
    <property type="entry name" value="ProA"/>
    <property type="match status" value="1"/>
</dbReference>
<evidence type="ECO:0000256" key="7">
    <source>
        <dbReference type="ARBA" id="ARBA00049024"/>
    </source>
</evidence>
<dbReference type="InterPro" id="IPR016162">
    <property type="entry name" value="Ald_DH_N"/>
</dbReference>
<evidence type="ECO:0000256" key="6">
    <source>
        <dbReference type="ARBA" id="ARBA00023002"/>
    </source>
</evidence>
<evidence type="ECO:0000256" key="5">
    <source>
        <dbReference type="ARBA" id="ARBA00022857"/>
    </source>
</evidence>
<evidence type="ECO:0000256" key="4">
    <source>
        <dbReference type="ARBA" id="ARBA00022650"/>
    </source>
</evidence>
<dbReference type="InterPro" id="IPR015590">
    <property type="entry name" value="Aldehyde_DH_dom"/>
</dbReference>
<evidence type="ECO:0000313" key="9">
    <source>
        <dbReference type="EMBL" id="KUG29355.1"/>
    </source>
</evidence>
<dbReference type="Pfam" id="PF00171">
    <property type="entry name" value="Aldedh"/>
    <property type="match status" value="1"/>
</dbReference>
<dbReference type="EMBL" id="LNQE01000097">
    <property type="protein sequence ID" value="KUG29355.1"/>
    <property type="molecule type" value="Genomic_DNA"/>
</dbReference>
<organism evidence="9">
    <name type="scientific">hydrocarbon metagenome</name>
    <dbReference type="NCBI Taxonomy" id="938273"/>
    <lineage>
        <taxon>unclassified sequences</taxon>
        <taxon>metagenomes</taxon>
        <taxon>ecological metagenomes</taxon>
    </lineage>
</organism>
<dbReference type="UniPathway" id="UPA00098">
    <property type="reaction ID" value="UER00360"/>
</dbReference>
<dbReference type="PROSITE" id="PS01223">
    <property type="entry name" value="PROA"/>
    <property type="match status" value="1"/>
</dbReference>
<dbReference type="NCBIfam" id="TIGR00407">
    <property type="entry name" value="proA"/>
    <property type="match status" value="1"/>
</dbReference>
<dbReference type="PANTHER" id="PTHR11063">
    <property type="entry name" value="GLUTAMATE SEMIALDEHYDE DEHYDROGENASE"/>
    <property type="match status" value="1"/>
</dbReference>
<dbReference type="InterPro" id="IPR012134">
    <property type="entry name" value="Glu-5-SA_DH"/>
</dbReference>
<dbReference type="AlphaFoldDB" id="A0A0W8G863"/>
<dbReference type="FunFam" id="3.40.309.10:FF:000006">
    <property type="entry name" value="Gamma-glutamyl phosphate reductase"/>
    <property type="match status" value="1"/>
</dbReference>
<sequence length="419" mass="43507">MDAAAAMLDLAKRAKRASRLMAGADPAAKARALHFLADLLAAGPAEVYEANARDLDKAAAAGLDAPRLDRLRLTPAIMAAMAKACREVADMPDPVGGIDALKKRPNGLLVGRMRIPLGVVCMIYESRPNVTIDAAILCLKAGNAVILKGGSEALASNMALAGIMQKALAEAGLPGDAASLVATTDRAAVAALCKLDEYIDVMIPRGGEGLIRAVAEQATMPVLKHYMGVCHAYVDSDVDEDMALGVVVNAKAQRPGVCNALECLLVHAGRAASFLPRAAEALGRAGVSFRACPRSLPLLGDRATAAAPGDFGHEFHDLILAVKVVDSMDEALDHIAAHGSNHTEVILTADHDRAMTFLRLADASMVGINCSTRFNDGGELGLGAEIGISTSKLHAYGPMGVTELTGAKFVVLGQGQVRG</sequence>
<dbReference type="PIRSF" id="PIRSF000151">
    <property type="entry name" value="GPR"/>
    <property type="match status" value="1"/>
</dbReference>
<protein>
    <recommendedName>
        <fullName evidence="2">glutamate-5-semialdehyde dehydrogenase</fullName>
        <ecNumber evidence="2">1.2.1.41</ecNumber>
    </recommendedName>
</protein>
<dbReference type="GO" id="GO:0004350">
    <property type="term" value="F:glutamate-5-semialdehyde dehydrogenase activity"/>
    <property type="evidence" value="ECO:0007669"/>
    <property type="project" value="UniProtKB-EC"/>
</dbReference>
<gene>
    <name evidence="9" type="ORF">ASZ90_000753</name>
</gene>
<dbReference type="CDD" id="cd07079">
    <property type="entry name" value="ALDH_F18-19_ProA-GPR"/>
    <property type="match status" value="1"/>
</dbReference>
<dbReference type="InterPro" id="IPR020593">
    <property type="entry name" value="G-glutamylP_reductase_CS"/>
</dbReference>
<dbReference type="SUPFAM" id="SSF53720">
    <property type="entry name" value="ALDH-like"/>
    <property type="match status" value="1"/>
</dbReference>
<comment type="pathway">
    <text evidence="1">Amino-acid biosynthesis; L-proline biosynthesis; L-glutamate 5-semialdehyde from L-glutamate: step 2/2.</text>
</comment>
<evidence type="ECO:0000256" key="2">
    <source>
        <dbReference type="ARBA" id="ARBA00013002"/>
    </source>
</evidence>
<keyword evidence="5" id="KW-0521">NADP</keyword>
<keyword evidence="3" id="KW-0028">Amino-acid biosynthesis</keyword>
<comment type="caution">
    <text evidence="9">The sequence shown here is derived from an EMBL/GenBank/DDBJ whole genome shotgun (WGS) entry which is preliminary data.</text>
</comment>
<evidence type="ECO:0000259" key="8">
    <source>
        <dbReference type="Pfam" id="PF00171"/>
    </source>
</evidence>
<dbReference type="PANTHER" id="PTHR11063:SF8">
    <property type="entry name" value="DELTA-1-PYRROLINE-5-CARBOXYLATE SYNTHASE"/>
    <property type="match status" value="1"/>
</dbReference>
<dbReference type="InterPro" id="IPR016163">
    <property type="entry name" value="Ald_DH_C"/>
</dbReference>
<dbReference type="Gene3D" id="3.40.309.10">
    <property type="entry name" value="Aldehyde Dehydrogenase, Chain A, domain 2"/>
    <property type="match status" value="1"/>
</dbReference>
<dbReference type="InterPro" id="IPR000965">
    <property type="entry name" value="GPR_dom"/>
</dbReference>
<dbReference type="GO" id="GO:0055129">
    <property type="term" value="P:L-proline biosynthetic process"/>
    <property type="evidence" value="ECO:0007669"/>
    <property type="project" value="UniProtKB-UniPathway"/>
</dbReference>
<evidence type="ECO:0000256" key="3">
    <source>
        <dbReference type="ARBA" id="ARBA00022605"/>
    </source>
</evidence>
<dbReference type="EC" id="1.2.1.41" evidence="2"/>
<name>A0A0W8G863_9ZZZZ</name>
<dbReference type="InterPro" id="IPR016161">
    <property type="entry name" value="Ald_DH/histidinol_DH"/>
</dbReference>
<accession>A0A0W8G863</accession>
<reference evidence="9" key="1">
    <citation type="journal article" date="2015" name="Proc. Natl. Acad. Sci. U.S.A.">
        <title>Networks of energetic and metabolic interactions define dynamics in microbial communities.</title>
        <authorList>
            <person name="Embree M."/>
            <person name="Liu J.K."/>
            <person name="Al-Bassam M.M."/>
            <person name="Zengler K."/>
        </authorList>
    </citation>
    <scope>NUCLEOTIDE SEQUENCE</scope>
</reference>
<keyword evidence="6 9" id="KW-0560">Oxidoreductase</keyword>
<keyword evidence="4" id="KW-0641">Proline biosynthesis</keyword>
<comment type="catalytic activity">
    <reaction evidence="7">
        <text>L-glutamate 5-semialdehyde + phosphate + NADP(+) = L-glutamyl 5-phosphate + NADPH + H(+)</text>
        <dbReference type="Rhea" id="RHEA:19541"/>
        <dbReference type="ChEBI" id="CHEBI:15378"/>
        <dbReference type="ChEBI" id="CHEBI:43474"/>
        <dbReference type="ChEBI" id="CHEBI:57783"/>
        <dbReference type="ChEBI" id="CHEBI:58066"/>
        <dbReference type="ChEBI" id="CHEBI:58274"/>
        <dbReference type="ChEBI" id="CHEBI:58349"/>
        <dbReference type="EC" id="1.2.1.41"/>
    </reaction>
</comment>
<proteinExistence type="inferred from homology"/>
<feature type="domain" description="Aldehyde dehydrogenase" evidence="8">
    <location>
        <begin position="10"/>
        <end position="282"/>
    </location>
</feature>
<dbReference type="Gene3D" id="3.40.605.10">
    <property type="entry name" value="Aldehyde Dehydrogenase, Chain A, domain 1"/>
    <property type="match status" value="1"/>
</dbReference>
<dbReference type="GO" id="GO:0050661">
    <property type="term" value="F:NADP binding"/>
    <property type="evidence" value="ECO:0007669"/>
    <property type="project" value="InterPro"/>
</dbReference>